<dbReference type="AlphaFoldDB" id="A0A9X8CYH5"/>
<comment type="catalytic activity">
    <reaction evidence="7">
        <text>UDP-N-acetyl-alpha-D-muramoyl-L-alanyl-D-glutamate + meso-2,6-diaminopimelate + ATP = UDP-N-acetyl-alpha-D-muramoyl-L-alanyl-gamma-D-glutamyl-meso-2,6-diaminopimelate + ADP + phosphate + H(+)</text>
        <dbReference type="Rhea" id="RHEA:23676"/>
        <dbReference type="ChEBI" id="CHEBI:15378"/>
        <dbReference type="ChEBI" id="CHEBI:30616"/>
        <dbReference type="ChEBI" id="CHEBI:43474"/>
        <dbReference type="ChEBI" id="CHEBI:57791"/>
        <dbReference type="ChEBI" id="CHEBI:83900"/>
        <dbReference type="ChEBI" id="CHEBI:83905"/>
        <dbReference type="ChEBI" id="CHEBI:456216"/>
        <dbReference type="EC" id="6.3.2.13"/>
    </reaction>
</comment>
<dbReference type="InterPro" id="IPR013221">
    <property type="entry name" value="Mur_ligase_cen"/>
</dbReference>
<dbReference type="GO" id="GO:0005524">
    <property type="term" value="F:ATP binding"/>
    <property type="evidence" value="ECO:0007669"/>
    <property type="project" value="UniProtKB-UniRule"/>
</dbReference>
<dbReference type="GO" id="GO:0008360">
    <property type="term" value="P:regulation of cell shape"/>
    <property type="evidence" value="ECO:0007669"/>
    <property type="project" value="UniProtKB-KW"/>
</dbReference>
<dbReference type="EC" id="6.3.2.13" evidence="7"/>
<keyword evidence="7" id="KW-0460">Magnesium</keyword>
<dbReference type="GO" id="GO:0009252">
    <property type="term" value="P:peptidoglycan biosynthetic process"/>
    <property type="evidence" value="ECO:0007669"/>
    <property type="project" value="UniProtKB-UniRule"/>
</dbReference>
<dbReference type="Pfam" id="PF01225">
    <property type="entry name" value="Mur_ligase"/>
    <property type="match status" value="1"/>
</dbReference>
<accession>A0A9X8CYH5</accession>
<keyword evidence="2 7" id="KW-0132">Cell division</keyword>
<comment type="function">
    <text evidence="7">Catalyzes the addition of meso-diaminopimelic acid to the nucleotide precursor UDP-N-acetylmuramoyl-L-alanyl-D-glutamate (UMAG) in the biosynthesis of bacterial cell-wall peptidoglycan.</text>
</comment>
<evidence type="ECO:0000256" key="3">
    <source>
        <dbReference type="ARBA" id="ARBA00022960"/>
    </source>
</evidence>
<dbReference type="RefSeq" id="WP_119558689.1">
    <property type="nucleotide sequence ID" value="NZ_QXMN01000106.1"/>
</dbReference>
<evidence type="ECO:0000259" key="9">
    <source>
        <dbReference type="Pfam" id="PF01225"/>
    </source>
</evidence>
<comment type="pathway">
    <text evidence="7 8">Cell wall biogenesis; peptidoglycan biosynthesis.</text>
</comment>
<keyword evidence="6 7" id="KW-0961">Cell wall biogenesis/degradation</keyword>
<comment type="PTM">
    <text evidence="7">Carboxylation is probably crucial for Mg(2+) binding and, consequently, for the gamma-phosphate positioning of ATP.</text>
</comment>
<feature type="domain" description="Mur ligase N-terminal catalytic" evidence="9">
    <location>
        <begin position="24"/>
        <end position="96"/>
    </location>
</feature>
<evidence type="ECO:0000256" key="6">
    <source>
        <dbReference type="ARBA" id="ARBA00023316"/>
    </source>
</evidence>
<dbReference type="InterPro" id="IPR035911">
    <property type="entry name" value="MurE/MurF_N"/>
</dbReference>
<dbReference type="Pfam" id="PF02875">
    <property type="entry name" value="Mur_ligase_C"/>
    <property type="match status" value="1"/>
</dbReference>
<dbReference type="InterPro" id="IPR004101">
    <property type="entry name" value="Mur_ligase_C"/>
</dbReference>
<comment type="caution">
    <text evidence="7">Lacks conserved residue(s) required for the propagation of feature annotation.</text>
</comment>
<feature type="binding site" evidence="7">
    <location>
        <begin position="111"/>
        <end position="117"/>
    </location>
    <ligand>
        <name>ATP</name>
        <dbReference type="ChEBI" id="CHEBI:30616"/>
    </ligand>
</feature>
<dbReference type="GO" id="GO:0000287">
    <property type="term" value="F:magnesium ion binding"/>
    <property type="evidence" value="ECO:0007669"/>
    <property type="project" value="UniProtKB-UniRule"/>
</dbReference>
<feature type="binding site" evidence="7">
    <location>
        <position position="468"/>
    </location>
    <ligand>
        <name>meso-2,6-diaminopimelate</name>
        <dbReference type="ChEBI" id="CHEBI:57791"/>
    </ligand>
</feature>
<dbReference type="EMBL" id="QXMN01000106">
    <property type="protein sequence ID" value="RIX72197.1"/>
    <property type="molecule type" value="Genomic_DNA"/>
</dbReference>
<comment type="similarity">
    <text evidence="1 7">Belongs to the MurCDEF family. MurE subfamily.</text>
</comment>
<evidence type="ECO:0000313" key="13">
    <source>
        <dbReference type="Proteomes" id="UP000265619"/>
    </source>
</evidence>
<comment type="cofactor">
    <cofactor evidence="7">
        <name>Mg(2+)</name>
        <dbReference type="ChEBI" id="CHEBI:18420"/>
    </cofactor>
</comment>
<dbReference type="GO" id="GO:0005737">
    <property type="term" value="C:cytoplasm"/>
    <property type="evidence" value="ECO:0007669"/>
    <property type="project" value="UniProtKB-SubCell"/>
</dbReference>
<proteinExistence type="inferred from homology"/>
<dbReference type="SUPFAM" id="SSF63418">
    <property type="entry name" value="MurE/MurF N-terminal domain"/>
    <property type="match status" value="1"/>
</dbReference>
<comment type="subcellular location">
    <subcellularLocation>
        <location evidence="7 8">Cytoplasm</location>
    </subcellularLocation>
</comment>
<organism evidence="12 13">
    <name type="scientific">Acidovorax cavernicola</name>
    <dbReference type="NCBI Taxonomy" id="1675792"/>
    <lineage>
        <taxon>Bacteria</taxon>
        <taxon>Pseudomonadati</taxon>
        <taxon>Pseudomonadota</taxon>
        <taxon>Betaproteobacteria</taxon>
        <taxon>Burkholderiales</taxon>
        <taxon>Comamonadaceae</taxon>
        <taxon>Acidovorax</taxon>
    </lineage>
</organism>
<dbReference type="InterPro" id="IPR036565">
    <property type="entry name" value="Mur-like_cat_sf"/>
</dbReference>
<feature type="domain" description="Mur ligase C-terminal" evidence="10">
    <location>
        <begin position="337"/>
        <end position="466"/>
    </location>
</feature>
<dbReference type="SUPFAM" id="SSF53623">
    <property type="entry name" value="MurD-like peptide ligases, catalytic domain"/>
    <property type="match status" value="1"/>
</dbReference>
<dbReference type="SUPFAM" id="SSF53244">
    <property type="entry name" value="MurD-like peptide ligases, peptide-binding domain"/>
    <property type="match status" value="1"/>
</dbReference>
<evidence type="ECO:0000256" key="7">
    <source>
        <dbReference type="HAMAP-Rule" id="MF_00208"/>
    </source>
</evidence>
<feature type="binding site" evidence="7">
    <location>
        <position position="184"/>
    </location>
    <ligand>
        <name>UDP-N-acetyl-alpha-D-muramoyl-L-alanyl-D-glutamate</name>
        <dbReference type="ChEBI" id="CHEBI:83900"/>
    </ligand>
</feature>
<keyword evidence="5 7" id="KW-0131">Cell cycle</keyword>
<keyword evidence="7" id="KW-0547">Nucleotide-binding</keyword>
<feature type="binding site" evidence="7">
    <location>
        <position position="28"/>
    </location>
    <ligand>
        <name>UDP-N-acetyl-alpha-D-muramoyl-L-alanyl-D-glutamate</name>
        <dbReference type="ChEBI" id="CHEBI:83900"/>
    </ligand>
</feature>
<keyword evidence="7" id="KW-0067">ATP-binding</keyword>
<evidence type="ECO:0000259" key="11">
    <source>
        <dbReference type="Pfam" id="PF08245"/>
    </source>
</evidence>
<dbReference type="NCBIfam" id="TIGR01085">
    <property type="entry name" value="murE"/>
    <property type="match status" value="1"/>
</dbReference>
<dbReference type="PANTHER" id="PTHR23135:SF4">
    <property type="entry name" value="UDP-N-ACETYLMURAMOYL-L-ALANYL-D-GLUTAMATE--2,6-DIAMINOPIMELATE LIGASE MURE HOMOLOG, CHLOROPLASTIC"/>
    <property type="match status" value="1"/>
</dbReference>
<dbReference type="InterPro" id="IPR000713">
    <property type="entry name" value="Mur_ligase_N"/>
</dbReference>
<dbReference type="PANTHER" id="PTHR23135">
    <property type="entry name" value="MUR LIGASE FAMILY MEMBER"/>
    <property type="match status" value="1"/>
</dbReference>
<evidence type="ECO:0000256" key="2">
    <source>
        <dbReference type="ARBA" id="ARBA00022618"/>
    </source>
</evidence>
<dbReference type="Gene3D" id="3.90.190.20">
    <property type="entry name" value="Mur ligase, C-terminal domain"/>
    <property type="match status" value="1"/>
</dbReference>
<dbReference type="InterPro" id="IPR005761">
    <property type="entry name" value="UDP-N-AcMur-Glu-dNH2Pim_ligase"/>
</dbReference>
<evidence type="ECO:0000256" key="1">
    <source>
        <dbReference type="ARBA" id="ARBA00005898"/>
    </source>
</evidence>
<evidence type="ECO:0000259" key="10">
    <source>
        <dbReference type="Pfam" id="PF02875"/>
    </source>
</evidence>
<feature type="binding site" evidence="7">
    <location>
        <position position="464"/>
    </location>
    <ligand>
        <name>meso-2,6-diaminopimelate</name>
        <dbReference type="ChEBI" id="CHEBI:57791"/>
    </ligand>
</feature>
<evidence type="ECO:0000256" key="5">
    <source>
        <dbReference type="ARBA" id="ARBA00023306"/>
    </source>
</evidence>
<dbReference type="GO" id="GO:0051301">
    <property type="term" value="P:cell division"/>
    <property type="evidence" value="ECO:0007669"/>
    <property type="project" value="UniProtKB-KW"/>
</dbReference>
<dbReference type="InterPro" id="IPR036615">
    <property type="entry name" value="Mur_ligase_C_dom_sf"/>
</dbReference>
<keyword evidence="4 7" id="KW-0573">Peptidoglycan synthesis</keyword>
<dbReference type="NCBIfam" id="NF001126">
    <property type="entry name" value="PRK00139.1-4"/>
    <property type="match status" value="1"/>
</dbReference>
<evidence type="ECO:0000313" key="12">
    <source>
        <dbReference type="EMBL" id="RIX72197.1"/>
    </source>
</evidence>
<feature type="modified residue" description="N6-carboxylysine" evidence="7">
    <location>
        <position position="224"/>
    </location>
</feature>
<dbReference type="Proteomes" id="UP000265619">
    <property type="component" value="Unassembled WGS sequence"/>
</dbReference>
<dbReference type="GO" id="GO:0008765">
    <property type="term" value="F:UDP-N-acetylmuramoylalanyl-D-glutamate-2,6-diaminopimelate ligase activity"/>
    <property type="evidence" value="ECO:0007669"/>
    <property type="project" value="UniProtKB-UniRule"/>
</dbReference>
<feature type="binding site" evidence="7">
    <location>
        <begin position="413"/>
        <end position="416"/>
    </location>
    <ligand>
        <name>meso-2,6-diaminopimelate</name>
        <dbReference type="ChEBI" id="CHEBI:57791"/>
    </ligand>
</feature>
<protein>
    <recommendedName>
        <fullName evidence="7">UDP-N-acetylmuramoyl-L-alanyl-D-glutamate--2,6-diaminopimelate ligase</fullName>
        <ecNumber evidence="7">6.3.2.13</ecNumber>
    </recommendedName>
    <alternativeName>
        <fullName evidence="7">Meso-A2pm-adding enzyme</fullName>
    </alternativeName>
    <alternativeName>
        <fullName evidence="7">Meso-diaminopimelate-adding enzyme</fullName>
    </alternativeName>
    <alternativeName>
        <fullName evidence="7">UDP-MurNAc-L-Ala-D-Glu:meso-diaminopimelate ligase</fullName>
    </alternativeName>
    <alternativeName>
        <fullName evidence="7">UDP-MurNAc-tripeptide synthetase</fullName>
    </alternativeName>
    <alternativeName>
        <fullName evidence="7">UDP-N-acetylmuramyl-tripeptide synthetase</fullName>
    </alternativeName>
</protein>
<feature type="short sequence motif" description="Meso-diaminopimelate recognition motif" evidence="7">
    <location>
        <begin position="413"/>
        <end position="416"/>
    </location>
</feature>
<comment type="caution">
    <text evidence="12">The sequence shown here is derived from an EMBL/GenBank/DDBJ whole genome shotgun (WGS) entry which is preliminary data.</text>
</comment>
<keyword evidence="7" id="KW-0963">Cytoplasm</keyword>
<feature type="binding site" evidence="7">
    <location>
        <position position="389"/>
    </location>
    <ligand>
        <name>meso-2,6-diaminopimelate</name>
        <dbReference type="ChEBI" id="CHEBI:57791"/>
    </ligand>
</feature>
<feature type="domain" description="Mur ligase central" evidence="11">
    <location>
        <begin position="109"/>
        <end position="314"/>
    </location>
</feature>
<sequence length="499" mass="53218">MSMVQLTSAPEAVQWLRGRTTGRLQTDSRQVAQGDAFIAWPGAATDGRAHVAMALARGAAACLVEAQGVDAFAFADERIAALPDLKAASGEIAALWYDRPSEQLQVLAVTGTNGKTTTAWWLAHALAGQALDGRRGCAMVGTLGVGVPPRIENTGMTTPDPVLLQRVLREYLDAGVAACAMEASSIGLAEHRLAGTRIRVAIFTNFTQDHLDYHLSMDAYWQAKKDLFDWPGLQAAVVNVDDPYGARLWASLQARDLDVWSVSTQGPARLQAKDISLGREGLQFTVIEDAHSHVLQTRLVGQYNVANLLGVLATLRALGLSLDQAVAACDQLEPVPGRMQQIVQPGQPLVAVDYAHTPDALEQALKALRPAARQRGGRLWCVFGCGGNRDASKRPLMGEMAQRHADGVVVTSDNPRGEDPDAIIAQILGGMSPSANLHSESDRAAAIAYALAEAGAKDVVLIAGKGHEDYQETAGVKRAFSDMAEARQALAAREGMKRS</sequence>
<evidence type="ECO:0000256" key="4">
    <source>
        <dbReference type="ARBA" id="ARBA00022984"/>
    </source>
</evidence>
<dbReference type="HAMAP" id="MF_00208">
    <property type="entry name" value="MurE"/>
    <property type="match status" value="1"/>
</dbReference>
<dbReference type="Gene3D" id="3.40.1190.10">
    <property type="entry name" value="Mur-like, catalytic domain"/>
    <property type="match status" value="1"/>
</dbReference>
<dbReference type="OrthoDB" id="9800958at2"/>
<keyword evidence="13" id="KW-1185">Reference proteome</keyword>
<reference evidence="12 13" key="1">
    <citation type="submission" date="2018-09" db="EMBL/GenBank/DDBJ databases">
        <title>Acidovorax cavernicola nov. sp. isolated from Gruta de las Maravillas (Aracena, Spain).</title>
        <authorList>
            <person name="Jurado V."/>
            <person name="Gutierrez-Patricio S."/>
            <person name="Gonzalez-Pimentel J.L."/>
            <person name="Miller A.Z."/>
            <person name="Laiz L."/>
            <person name="Saiz-Jimenez C."/>
        </authorList>
    </citation>
    <scope>NUCLEOTIDE SEQUENCE [LARGE SCALE GENOMIC DNA]</scope>
    <source>
        <strain evidence="12 13">1011MAR4D40.2</strain>
    </source>
</reference>
<evidence type="ECO:0000256" key="8">
    <source>
        <dbReference type="RuleBase" id="RU004135"/>
    </source>
</evidence>
<keyword evidence="3 7" id="KW-0133">Cell shape</keyword>
<gene>
    <name evidence="7" type="primary">murE</name>
    <name evidence="12" type="ORF">D3H34_31100</name>
</gene>
<feature type="binding site" evidence="7">
    <location>
        <begin position="157"/>
        <end position="158"/>
    </location>
    <ligand>
        <name>UDP-N-acetyl-alpha-D-muramoyl-L-alanyl-D-glutamate</name>
        <dbReference type="ChEBI" id="CHEBI:83900"/>
    </ligand>
</feature>
<keyword evidence="7 12" id="KW-0436">Ligase</keyword>
<dbReference type="Gene3D" id="3.40.1390.10">
    <property type="entry name" value="MurE/MurF, N-terminal domain"/>
    <property type="match status" value="1"/>
</dbReference>
<feature type="binding site" evidence="7">
    <location>
        <position position="192"/>
    </location>
    <ligand>
        <name>UDP-N-acetyl-alpha-D-muramoyl-L-alanyl-D-glutamate</name>
        <dbReference type="ChEBI" id="CHEBI:83900"/>
    </ligand>
</feature>
<dbReference type="Pfam" id="PF08245">
    <property type="entry name" value="Mur_ligase_M"/>
    <property type="match status" value="1"/>
</dbReference>
<name>A0A9X8CYH5_9BURK</name>
<dbReference type="GO" id="GO:0071555">
    <property type="term" value="P:cell wall organization"/>
    <property type="evidence" value="ECO:0007669"/>
    <property type="project" value="UniProtKB-KW"/>
</dbReference>